<keyword evidence="1" id="KW-1133">Transmembrane helix</keyword>
<protein>
    <recommendedName>
        <fullName evidence="4">Membrane protein 6-pyruvoyl-tetrahydropterin synthase-related domain-containing protein</fullName>
    </recommendedName>
</protein>
<dbReference type="Proteomes" id="UP000178461">
    <property type="component" value="Unassembled WGS sequence"/>
</dbReference>
<reference evidence="2 3" key="1">
    <citation type="journal article" date="2016" name="Nat. Commun.">
        <title>Thousands of microbial genomes shed light on interconnected biogeochemical processes in an aquifer system.</title>
        <authorList>
            <person name="Anantharaman K."/>
            <person name="Brown C.T."/>
            <person name="Hug L.A."/>
            <person name="Sharon I."/>
            <person name="Castelle C.J."/>
            <person name="Probst A.J."/>
            <person name="Thomas B.C."/>
            <person name="Singh A."/>
            <person name="Wilkins M.J."/>
            <person name="Karaoz U."/>
            <person name="Brodie E.L."/>
            <person name="Williams K.H."/>
            <person name="Hubbard S.S."/>
            <person name="Banfield J.F."/>
        </authorList>
    </citation>
    <scope>NUCLEOTIDE SEQUENCE [LARGE SCALE GENOMIC DNA]</scope>
</reference>
<gene>
    <name evidence="2" type="ORF">A2971_04240</name>
</gene>
<evidence type="ECO:0000313" key="2">
    <source>
        <dbReference type="EMBL" id="OGG29933.1"/>
    </source>
</evidence>
<feature type="transmembrane region" description="Helical" evidence="1">
    <location>
        <begin position="108"/>
        <end position="130"/>
    </location>
</feature>
<comment type="caution">
    <text evidence="2">The sequence shown here is derived from an EMBL/GenBank/DDBJ whole genome shotgun (WGS) entry which is preliminary data.</text>
</comment>
<organism evidence="2 3">
    <name type="scientific">Candidatus Gottesmanbacteria bacterium RIFCSPLOWO2_01_FULL_46_21</name>
    <dbReference type="NCBI Taxonomy" id="1798393"/>
    <lineage>
        <taxon>Bacteria</taxon>
        <taxon>Candidatus Gottesmaniibacteriota</taxon>
    </lineage>
</organism>
<proteinExistence type="predicted"/>
<evidence type="ECO:0000313" key="3">
    <source>
        <dbReference type="Proteomes" id="UP000178461"/>
    </source>
</evidence>
<name>A0A1F6AZG7_9BACT</name>
<dbReference type="EMBL" id="MFJW01000011">
    <property type="protein sequence ID" value="OGG29933.1"/>
    <property type="molecule type" value="Genomic_DNA"/>
</dbReference>
<keyword evidence="1" id="KW-0812">Transmembrane</keyword>
<feature type="transmembrane region" description="Helical" evidence="1">
    <location>
        <begin position="293"/>
        <end position="309"/>
    </location>
</feature>
<feature type="transmembrane region" description="Helical" evidence="1">
    <location>
        <begin position="222"/>
        <end position="241"/>
    </location>
</feature>
<sequence length="556" mass="61226">MKSALIGLFLLCVTLVSVRPLLYSGFFPMHDDTQVGRVVVMGRAVRNGQFPVRWVTDLGYGYGYPLFNFYGPLPYYVGGALYAAGLSGLTATKLMFALGIIGAGLTMFLFVQYLFGNLAGLVAAVAYVYAPYHAVEIYVRGAVGEFWMFMFLPIIFLGLVMASKNFRFGGVVVGSMGLAGVILSHTIMGYITTLGLALGIGMYGLAVLLFGKGSMVTFRNYVLLLLFGLGLTMFFWLPAFFEMGFTSVAGQIGTTAFWGDHFVCLGQLWQSDWGFGGSVPGCIEGMSFKLGKVHLLLGALGGIALIVFSKRVSLKTRIIFRTVFFLFVCSIILMTPLSGRVWQIVPEASFIQYPWRMLVFSVFGLSVFAGASVVLVQKQWMRGIFVLIAVLGIVGVNGKLFEPQYGYTRDPAAFETDEELRFRVSKISDEYLPPSVTKPGAAGEIPKTTVKTPNNGSVETEIDTETYTKAMITVREQEMVTINRAHFPGWRYYIEGKEIEPALDHGLPTIVLPAGTYLFQSRFTDTPVRIVGNVVSLLSILYSIFLFSRHEKKAIT</sequence>
<feature type="transmembrane region" description="Helical" evidence="1">
    <location>
        <begin position="75"/>
        <end position="96"/>
    </location>
</feature>
<feature type="transmembrane region" description="Helical" evidence="1">
    <location>
        <begin position="190"/>
        <end position="210"/>
    </location>
</feature>
<feature type="transmembrane region" description="Helical" evidence="1">
    <location>
        <begin position="357"/>
        <end position="376"/>
    </location>
</feature>
<dbReference type="AlphaFoldDB" id="A0A1F6AZG7"/>
<feature type="transmembrane region" description="Helical" evidence="1">
    <location>
        <begin position="318"/>
        <end position="337"/>
    </location>
</feature>
<feature type="transmembrane region" description="Helical" evidence="1">
    <location>
        <begin position="383"/>
        <end position="401"/>
    </location>
</feature>
<feature type="transmembrane region" description="Helical" evidence="1">
    <location>
        <begin position="142"/>
        <end position="161"/>
    </location>
</feature>
<keyword evidence="1" id="KW-0472">Membrane</keyword>
<feature type="transmembrane region" description="Helical" evidence="1">
    <location>
        <begin position="168"/>
        <end position="184"/>
    </location>
</feature>
<accession>A0A1F6AZG7</accession>
<feature type="transmembrane region" description="Helical" evidence="1">
    <location>
        <begin position="530"/>
        <end position="548"/>
    </location>
</feature>
<evidence type="ECO:0000256" key="1">
    <source>
        <dbReference type="SAM" id="Phobius"/>
    </source>
</evidence>
<evidence type="ECO:0008006" key="4">
    <source>
        <dbReference type="Google" id="ProtNLM"/>
    </source>
</evidence>